<evidence type="ECO:0000313" key="3">
    <source>
        <dbReference type="Proteomes" id="UP000295247"/>
    </source>
</evidence>
<dbReference type="GO" id="GO:0004803">
    <property type="term" value="F:transposase activity"/>
    <property type="evidence" value="ECO:0007669"/>
    <property type="project" value="InterPro"/>
</dbReference>
<protein>
    <submittedName>
        <fullName evidence="2">IS1 transposase</fullName>
    </submittedName>
</protein>
<dbReference type="AlphaFoldDB" id="A0A4R4A7P1"/>
<comment type="caution">
    <text evidence="2">The sequence shown here is derived from an EMBL/GenBank/DDBJ whole genome shotgun (WGS) entry which is preliminary data.</text>
</comment>
<dbReference type="Proteomes" id="UP000295247">
    <property type="component" value="Unassembled WGS sequence"/>
</dbReference>
<accession>A0A4R4A7P1</accession>
<proteinExistence type="predicted"/>
<sequence>MVGNVEVCSSRRIAGVVQADVPRRSGSRAVDCCASGGCFVKQKLKHLAGSEQWIASTGNMITRDVTAKKTPHPRGVILECDELWSLVGKRLNKQWIWLAMDRPTRRIVGVHVGDRTERSAQALWDSIPTQYQTSAPVYPDFWDTYARIIPARRHCPSAKSQGEAGQAPRWNTPPVTRGPFQQEAGEAARSPRSGRAPDAPAPRQSRQSRRMSQLPAHVTAAPGSAAARW</sequence>
<evidence type="ECO:0000256" key="1">
    <source>
        <dbReference type="SAM" id="MobiDB-lite"/>
    </source>
</evidence>
<dbReference type="Pfam" id="PF03400">
    <property type="entry name" value="DDE_Tnp_IS1"/>
    <property type="match status" value="1"/>
</dbReference>
<organism evidence="2 3">
    <name type="scientific">Marichromatium gracile</name>
    <name type="common">Chromatium gracile</name>
    <dbReference type="NCBI Taxonomy" id="1048"/>
    <lineage>
        <taxon>Bacteria</taxon>
        <taxon>Pseudomonadati</taxon>
        <taxon>Pseudomonadota</taxon>
        <taxon>Gammaproteobacteria</taxon>
        <taxon>Chromatiales</taxon>
        <taxon>Chromatiaceae</taxon>
        <taxon>Marichromatium</taxon>
    </lineage>
</organism>
<evidence type="ECO:0000313" key="2">
    <source>
        <dbReference type="EMBL" id="TCW34694.1"/>
    </source>
</evidence>
<gene>
    <name evidence="2" type="ORF">EDC29_10954</name>
</gene>
<dbReference type="GO" id="GO:0003677">
    <property type="term" value="F:DNA binding"/>
    <property type="evidence" value="ECO:0007669"/>
    <property type="project" value="InterPro"/>
</dbReference>
<feature type="region of interest" description="Disordered" evidence="1">
    <location>
        <begin position="156"/>
        <end position="229"/>
    </location>
</feature>
<dbReference type="GO" id="GO:0006313">
    <property type="term" value="P:DNA transposition"/>
    <property type="evidence" value="ECO:0007669"/>
    <property type="project" value="InterPro"/>
</dbReference>
<dbReference type="InterPro" id="IPR005063">
    <property type="entry name" value="Transposase_27"/>
</dbReference>
<dbReference type="EMBL" id="SMDC01000009">
    <property type="protein sequence ID" value="TCW34694.1"/>
    <property type="molecule type" value="Genomic_DNA"/>
</dbReference>
<name>A0A4R4A7P1_MARGR</name>
<dbReference type="RefSeq" id="WP_123140530.1">
    <property type="nucleotide sequence ID" value="NZ_SMDC01000009.1"/>
</dbReference>
<reference evidence="2 3" key="1">
    <citation type="submission" date="2019-03" db="EMBL/GenBank/DDBJ databases">
        <title>Genomic Encyclopedia of Type Strains, Phase IV (KMG-IV): sequencing the most valuable type-strain genomes for metagenomic binning, comparative biology and taxonomic classification.</title>
        <authorList>
            <person name="Goeker M."/>
        </authorList>
    </citation>
    <scope>NUCLEOTIDE SEQUENCE [LARGE SCALE GENOMIC DNA]</scope>
    <source>
        <strain evidence="2 3">DSM 203</strain>
    </source>
</reference>